<dbReference type="PANTHER" id="PTHR45339">
    <property type="entry name" value="HYBRID SIGNAL TRANSDUCTION HISTIDINE KINASE J"/>
    <property type="match status" value="1"/>
</dbReference>
<dbReference type="InterPro" id="IPR003594">
    <property type="entry name" value="HATPase_dom"/>
</dbReference>
<dbReference type="SMART" id="SM00388">
    <property type="entry name" value="HisKA"/>
    <property type="match status" value="1"/>
</dbReference>
<protein>
    <submittedName>
        <fullName evidence="6">Uncharacterized protein</fullName>
    </submittedName>
</protein>
<dbReference type="CDD" id="cd16922">
    <property type="entry name" value="HATPase_EvgS-ArcB-TorS-like"/>
    <property type="match status" value="1"/>
</dbReference>
<keyword evidence="7" id="KW-1185">Reference proteome</keyword>
<dbReference type="GO" id="GO:0000155">
    <property type="term" value="F:phosphorelay sensor kinase activity"/>
    <property type="evidence" value="ECO:0007669"/>
    <property type="project" value="InterPro"/>
</dbReference>
<dbReference type="SUPFAM" id="SSF55874">
    <property type="entry name" value="ATPase domain of HSP90 chaperone/DNA topoisomerase II/histidine kinase"/>
    <property type="match status" value="1"/>
</dbReference>
<dbReference type="InterPro" id="IPR036890">
    <property type="entry name" value="HATPase_C_sf"/>
</dbReference>
<comment type="caution">
    <text evidence="6">The sequence shown here is derived from an EMBL/GenBank/DDBJ whole genome shotgun (WGS) entry which is preliminary data.</text>
</comment>
<feature type="region of interest" description="Disordered" evidence="3">
    <location>
        <begin position="475"/>
        <end position="503"/>
    </location>
</feature>
<dbReference type="SUPFAM" id="SSF47384">
    <property type="entry name" value="Homodimeric domain of signal transducing histidine kinase"/>
    <property type="match status" value="1"/>
</dbReference>
<dbReference type="Proteomes" id="UP000253551">
    <property type="component" value="Unassembled WGS sequence"/>
</dbReference>
<evidence type="ECO:0000259" key="5">
    <source>
        <dbReference type="PROSITE" id="PS50110"/>
    </source>
</evidence>
<dbReference type="Pfam" id="PF00512">
    <property type="entry name" value="HisKA"/>
    <property type="match status" value="1"/>
</dbReference>
<dbReference type="PANTHER" id="PTHR45339:SF3">
    <property type="entry name" value="HISTIDINE KINASE"/>
    <property type="match status" value="1"/>
</dbReference>
<evidence type="ECO:0000256" key="3">
    <source>
        <dbReference type="SAM" id="MobiDB-lite"/>
    </source>
</evidence>
<comment type="caution">
    <text evidence="2">Lacks conserved residue(s) required for the propagation of feature annotation.</text>
</comment>
<keyword evidence="1" id="KW-0597">Phosphoprotein</keyword>
<accession>A0A367JLM4</accession>
<dbReference type="SUPFAM" id="SSF52172">
    <property type="entry name" value="CheY-like"/>
    <property type="match status" value="1"/>
</dbReference>
<dbReference type="CDD" id="cd17546">
    <property type="entry name" value="REC_hyHK_CKI1_RcsC-like"/>
    <property type="match status" value="1"/>
</dbReference>
<feature type="domain" description="Histidine kinase" evidence="4">
    <location>
        <begin position="164"/>
        <end position="471"/>
    </location>
</feature>
<evidence type="ECO:0000259" key="4">
    <source>
        <dbReference type="PROSITE" id="PS50109"/>
    </source>
</evidence>
<dbReference type="Gene3D" id="1.10.287.130">
    <property type="match status" value="1"/>
</dbReference>
<name>A0A367JLM4_RHIST</name>
<dbReference type="Pfam" id="PF02518">
    <property type="entry name" value="HATPase_c"/>
    <property type="match status" value="1"/>
</dbReference>
<dbReference type="Gene3D" id="3.30.565.10">
    <property type="entry name" value="Histidine kinase-like ATPase, C-terminal domain"/>
    <property type="match status" value="1"/>
</dbReference>
<evidence type="ECO:0000256" key="1">
    <source>
        <dbReference type="ARBA" id="ARBA00022553"/>
    </source>
</evidence>
<dbReference type="InterPro" id="IPR003661">
    <property type="entry name" value="HisK_dim/P_dom"/>
</dbReference>
<sequence>MLKVIPKKAIQTLYETTYHEVGDKFLDCLVKEIATLTNVQTVMIHRILSSKELKDMNSNDGCPPVQLIDSTTLPNECFLFVKACHSTLPQQHTLNKYSAVSLSSFSDNSPHIKTLNDATHYVTQGASGTVYPQFSSFVGLRLDTTEPIGLISIMHNTPLDKGIIRTPLNAVIALTDLLLRERNSLNEEQTDHLQVIQTSGNHLLTVINDILDISKMNHNPEFKLEYRRFNLRKCIKDTLNMARHQAALSHQPKIIKIVECPPEINDSVPVPQLVQQLKSYGLLSSESTALPFIWKIDPEIPDHFTGDTVRLTQILVNLCSNATKFTKSGGIQVRISKPITDFSNFKERYNAQIERVHQKKIVRKQKINHDTDNSDSSDSCYYDETDDTDIEGRITLEISVIDTGIGMPANRLPRLFKSFSQIDISTARKYGGTGLGLAISSMLVSRMGGDLWVESEEGVGSRFALTLPMLVDSQDIPSSPSSSLSSNDSVSTLSSKPVNIPDFKTNSMGSPSINSMGSSSINTVGSPPPMGSHLSNKGLQNIISKTYLPETTNTVPRKVILEENMAKKENPVNILLAEDNILNQKIAVSILKRLGYQAVTTAGNGKEALDLITKHDYDIVFVRNQTYRF</sequence>
<organism evidence="6 7">
    <name type="scientific">Rhizopus stolonifer</name>
    <name type="common">Rhizopus nigricans</name>
    <dbReference type="NCBI Taxonomy" id="4846"/>
    <lineage>
        <taxon>Eukaryota</taxon>
        <taxon>Fungi</taxon>
        <taxon>Fungi incertae sedis</taxon>
        <taxon>Mucoromycota</taxon>
        <taxon>Mucoromycotina</taxon>
        <taxon>Mucoromycetes</taxon>
        <taxon>Mucorales</taxon>
        <taxon>Mucorineae</taxon>
        <taxon>Rhizopodaceae</taxon>
        <taxon>Rhizopus</taxon>
    </lineage>
</organism>
<evidence type="ECO:0000256" key="2">
    <source>
        <dbReference type="PROSITE-ProRule" id="PRU00169"/>
    </source>
</evidence>
<proteinExistence type="predicted"/>
<evidence type="ECO:0000313" key="7">
    <source>
        <dbReference type="Proteomes" id="UP000253551"/>
    </source>
</evidence>
<dbReference type="EMBL" id="PJQM01003092">
    <property type="protein sequence ID" value="RCH90833.1"/>
    <property type="molecule type" value="Genomic_DNA"/>
</dbReference>
<dbReference type="CDD" id="cd00082">
    <property type="entry name" value="HisKA"/>
    <property type="match status" value="1"/>
</dbReference>
<dbReference type="InterPro" id="IPR001789">
    <property type="entry name" value="Sig_transdc_resp-reg_receiver"/>
</dbReference>
<gene>
    <name evidence="6" type="ORF">CU098_006707</name>
</gene>
<dbReference type="InterPro" id="IPR005467">
    <property type="entry name" value="His_kinase_dom"/>
</dbReference>
<evidence type="ECO:0000313" key="6">
    <source>
        <dbReference type="EMBL" id="RCH90833.1"/>
    </source>
</evidence>
<dbReference type="InterPro" id="IPR004358">
    <property type="entry name" value="Sig_transdc_His_kin-like_C"/>
</dbReference>
<feature type="compositionally biased region" description="Low complexity" evidence="3">
    <location>
        <begin position="475"/>
        <end position="495"/>
    </location>
</feature>
<dbReference type="OrthoDB" id="10266508at2759"/>
<dbReference type="PROSITE" id="PS50110">
    <property type="entry name" value="RESPONSE_REGULATORY"/>
    <property type="match status" value="1"/>
</dbReference>
<reference evidence="6 7" key="1">
    <citation type="journal article" date="2018" name="G3 (Bethesda)">
        <title>Phylogenetic and Phylogenomic Definition of Rhizopus Species.</title>
        <authorList>
            <person name="Gryganskyi A.P."/>
            <person name="Golan J."/>
            <person name="Dolatabadi S."/>
            <person name="Mondo S."/>
            <person name="Robb S."/>
            <person name="Idnurm A."/>
            <person name="Muszewska A."/>
            <person name="Steczkiewicz K."/>
            <person name="Masonjones S."/>
            <person name="Liao H.L."/>
            <person name="Gajdeczka M.T."/>
            <person name="Anike F."/>
            <person name="Vuek A."/>
            <person name="Anishchenko I.M."/>
            <person name="Voigt K."/>
            <person name="de Hoog G.S."/>
            <person name="Smith M.E."/>
            <person name="Heitman J."/>
            <person name="Vilgalys R."/>
            <person name="Stajich J.E."/>
        </authorList>
    </citation>
    <scope>NUCLEOTIDE SEQUENCE [LARGE SCALE GENOMIC DNA]</scope>
    <source>
        <strain evidence="6 7">LSU 92-RS-03</strain>
    </source>
</reference>
<dbReference type="STRING" id="4846.A0A367JLM4"/>
<feature type="domain" description="Response regulatory" evidence="5">
    <location>
        <begin position="573"/>
        <end position="629"/>
    </location>
</feature>
<dbReference type="PROSITE" id="PS50109">
    <property type="entry name" value="HIS_KIN"/>
    <property type="match status" value="1"/>
</dbReference>
<dbReference type="AlphaFoldDB" id="A0A367JLM4"/>
<dbReference type="InterPro" id="IPR036097">
    <property type="entry name" value="HisK_dim/P_sf"/>
</dbReference>
<dbReference type="InterPro" id="IPR011006">
    <property type="entry name" value="CheY-like_superfamily"/>
</dbReference>
<dbReference type="SMART" id="SM00387">
    <property type="entry name" value="HATPase_c"/>
    <property type="match status" value="1"/>
</dbReference>
<dbReference type="PRINTS" id="PR00344">
    <property type="entry name" value="BCTRLSENSOR"/>
</dbReference>
<dbReference type="Gene3D" id="3.40.50.2300">
    <property type="match status" value="1"/>
</dbReference>